<dbReference type="InterPro" id="IPR000515">
    <property type="entry name" value="MetI-like"/>
</dbReference>
<dbReference type="Pfam" id="PF00528">
    <property type="entry name" value="BPD_transp_1"/>
    <property type="match status" value="1"/>
</dbReference>
<comment type="similarity">
    <text evidence="7">Belongs to the binding-protein-dependent transport system permease family.</text>
</comment>
<organism evidence="9 10">
    <name type="scientific">Comamonas flocculans</name>
    <dbReference type="NCBI Taxonomy" id="2597701"/>
    <lineage>
        <taxon>Bacteria</taxon>
        <taxon>Pseudomonadati</taxon>
        <taxon>Pseudomonadota</taxon>
        <taxon>Betaproteobacteria</taxon>
        <taxon>Burkholderiales</taxon>
        <taxon>Comamonadaceae</taxon>
        <taxon>Comamonas</taxon>
    </lineage>
</organism>
<comment type="subcellular location">
    <subcellularLocation>
        <location evidence="1 7">Cell membrane</location>
        <topology evidence="1 7">Multi-pass membrane protein</topology>
    </subcellularLocation>
</comment>
<dbReference type="InterPro" id="IPR035906">
    <property type="entry name" value="MetI-like_sf"/>
</dbReference>
<evidence type="ECO:0000259" key="8">
    <source>
        <dbReference type="PROSITE" id="PS50928"/>
    </source>
</evidence>
<feature type="domain" description="ABC transmembrane type-1" evidence="8">
    <location>
        <begin position="105"/>
        <end position="294"/>
    </location>
</feature>
<dbReference type="CDD" id="cd06261">
    <property type="entry name" value="TM_PBP2"/>
    <property type="match status" value="1"/>
</dbReference>
<dbReference type="Proteomes" id="UP000321199">
    <property type="component" value="Chromosome"/>
</dbReference>
<dbReference type="AlphaFoldDB" id="A0A5B8RVN9"/>
<proteinExistence type="inferred from homology"/>
<dbReference type="KEGG" id="cof:FOZ74_01730"/>
<reference evidence="9 10" key="1">
    <citation type="submission" date="2019-07" db="EMBL/GenBank/DDBJ databases">
        <title>Complete genome sequence of Comamonas sp. NLF 7-7 isolated from livestock.</title>
        <authorList>
            <person name="Kim D.H."/>
            <person name="Kim J.G."/>
        </authorList>
    </citation>
    <scope>NUCLEOTIDE SEQUENCE [LARGE SCALE GENOMIC DNA]</scope>
    <source>
        <strain evidence="9 10">NLF 7-7</strain>
    </source>
</reference>
<evidence type="ECO:0000256" key="4">
    <source>
        <dbReference type="ARBA" id="ARBA00022692"/>
    </source>
</evidence>
<evidence type="ECO:0000256" key="2">
    <source>
        <dbReference type="ARBA" id="ARBA00022448"/>
    </source>
</evidence>
<evidence type="ECO:0000256" key="6">
    <source>
        <dbReference type="ARBA" id="ARBA00023136"/>
    </source>
</evidence>
<protein>
    <submittedName>
        <fullName evidence="9">ABC transporter permease subunit</fullName>
    </submittedName>
</protein>
<accession>A0A5B8RVN9</accession>
<dbReference type="PANTHER" id="PTHR43386">
    <property type="entry name" value="OLIGOPEPTIDE TRANSPORT SYSTEM PERMEASE PROTEIN APPC"/>
    <property type="match status" value="1"/>
</dbReference>
<feature type="transmembrane region" description="Helical" evidence="7">
    <location>
        <begin position="272"/>
        <end position="293"/>
    </location>
</feature>
<dbReference type="PANTHER" id="PTHR43386:SF1">
    <property type="entry name" value="D,D-DIPEPTIDE TRANSPORT SYSTEM PERMEASE PROTEIN DDPC-RELATED"/>
    <property type="match status" value="1"/>
</dbReference>
<keyword evidence="3" id="KW-1003">Cell membrane</keyword>
<dbReference type="GO" id="GO:0005886">
    <property type="term" value="C:plasma membrane"/>
    <property type="evidence" value="ECO:0007669"/>
    <property type="project" value="UniProtKB-SubCell"/>
</dbReference>
<dbReference type="Gene3D" id="1.10.3720.10">
    <property type="entry name" value="MetI-like"/>
    <property type="match status" value="1"/>
</dbReference>
<name>A0A5B8RVN9_9BURK</name>
<evidence type="ECO:0000256" key="3">
    <source>
        <dbReference type="ARBA" id="ARBA00022475"/>
    </source>
</evidence>
<keyword evidence="2 7" id="KW-0813">Transport</keyword>
<evidence type="ECO:0000256" key="5">
    <source>
        <dbReference type="ARBA" id="ARBA00022989"/>
    </source>
</evidence>
<dbReference type="InterPro" id="IPR050366">
    <property type="entry name" value="BP-dependent_transpt_permease"/>
</dbReference>
<gene>
    <name evidence="9" type="ORF">FOZ74_01730</name>
</gene>
<feature type="transmembrane region" description="Helical" evidence="7">
    <location>
        <begin position="226"/>
        <end position="251"/>
    </location>
</feature>
<dbReference type="InterPro" id="IPR025966">
    <property type="entry name" value="OppC_N"/>
</dbReference>
<dbReference type="SUPFAM" id="SSF161098">
    <property type="entry name" value="MetI-like"/>
    <property type="match status" value="1"/>
</dbReference>
<evidence type="ECO:0000256" key="1">
    <source>
        <dbReference type="ARBA" id="ARBA00004651"/>
    </source>
</evidence>
<evidence type="ECO:0000313" key="10">
    <source>
        <dbReference type="Proteomes" id="UP000321199"/>
    </source>
</evidence>
<feature type="transmembrane region" description="Helical" evidence="7">
    <location>
        <begin position="154"/>
        <end position="180"/>
    </location>
</feature>
<dbReference type="RefSeq" id="WP_146911430.1">
    <property type="nucleotide sequence ID" value="NZ_CP042344.1"/>
</dbReference>
<dbReference type="EMBL" id="CP042344">
    <property type="protein sequence ID" value="QEA11857.1"/>
    <property type="molecule type" value="Genomic_DNA"/>
</dbReference>
<dbReference type="OrthoDB" id="9783218at2"/>
<feature type="transmembrane region" description="Helical" evidence="7">
    <location>
        <begin position="109"/>
        <end position="133"/>
    </location>
</feature>
<keyword evidence="5 7" id="KW-1133">Transmembrane helix</keyword>
<keyword evidence="6 7" id="KW-0472">Membrane</keyword>
<dbReference type="GO" id="GO:0071916">
    <property type="term" value="F:dipeptide transmembrane transporter activity"/>
    <property type="evidence" value="ECO:0007669"/>
    <property type="project" value="TreeGrafter"/>
</dbReference>
<dbReference type="Pfam" id="PF12911">
    <property type="entry name" value="OppC_N"/>
    <property type="match status" value="1"/>
</dbReference>
<evidence type="ECO:0000313" key="9">
    <source>
        <dbReference type="EMBL" id="QEA11857.1"/>
    </source>
</evidence>
<dbReference type="PROSITE" id="PS50928">
    <property type="entry name" value="ABC_TM1"/>
    <property type="match status" value="1"/>
</dbReference>
<sequence length="307" mass="32198">MKTGTSTLGASANLSTEPVAEPPGPVREFWAYFSASRGAVAGLLIVLGVLLLAAFAPWIAPYAPNQTNPDVFLIPPAWQEGGSWAHILGTDAIGRDILSRLIHGSRLSLAIGLAVVALSVLVGTVLGLLAGYFRGVFEIAVMRLMDIILTLPSLLLAIVVVAILGPGLVNAMLAVAITVLPHYVRITRAAVIAETSRDYVTAARMGGAGHARTMFREVLPNCAAPLIVQASLGISSAILDAAALGFLGLGAQPPAPEWGTMLADAREFVMRAWWVVTFPGVAILVTVLAFNLLGDGLRDALDPKLKR</sequence>
<feature type="transmembrane region" description="Helical" evidence="7">
    <location>
        <begin position="39"/>
        <end position="60"/>
    </location>
</feature>
<evidence type="ECO:0000256" key="7">
    <source>
        <dbReference type="RuleBase" id="RU363032"/>
    </source>
</evidence>
<keyword evidence="10" id="KW-1185">Reference proteome</keyword>
<keyword evidence="4 7" id="KW-0812">Transmembrane</keyword>